<feature type="transmembrane region" description="Helical" evidence="1">
    <location>
        <begin position="569"/>
        <end position="588"/>
    </location>
</feature>
<gene>
    <name evidence="3" type="ORF">SAMN04487967_1428</name>
</gene>
<keyword evidence="1" id="KW-1133">Transmembrane helix</keyword>
<proteinExistence type="predicted"/>
<dbReference type="NCBIfam" id="TIGR02123">
    <property type="entry name" value="TRAP_fused"/>
    <property type="match status" value="1"/>
</dbReference>
<feature type="transmembrane region" description="Helical" evidence="1">
    <location>
        <begin position="410"/>
        <end position="431"/>
    </location>
</feature>
<dbReference type="Proteomes" id="UP000199112">
    <property type="component" value="Unassembled WGS sequence"/>
</dbReference>
<feature type="transmembrane region" description="Helical" evidence="1">
    <location>
        <begin position="32"/>
        <end position="50"/>
    </location>
</feature>
<feature type="transmembrane region" description="Helical" evidence="1">
    <location>
        <begin position="207"/>
        <end position="226"/>
    </location>
</feature>
<organism evidence="3 4">
    <name type="scientific">Natronorubrum sediminis</name>
    <dbReference type="NCBI Taxonomy" id="640943"/>
    <lineage>
        <taxon>Archaea</taxon>
        <taxon>Methanobacteriati</taxon>
        <taxon>Methanobacteriota</taxon>
        <taxon>Stenosarchaea group</taxon>
        <taxon>Halobacteria</taxon>
        <taxon>Halobacteriales</taxon>
        <taxon>Natrialbaceae</taxon>
        <taxon>Natronorubrum</taxon>
    </lineage>
</organism>
<evidence type="ECO:0000256" key="1">
    <source>
        <dbReference type="SAM" id="Phobius"/>
    </source>
</evidence>
<protein>
    <submittedName>
        <fullName evidence="3">TRAP transporter, 4TM/12TM fusion protein</fullName>
    </submittedName>
</protein>
<dbReference type="RefSeq" id="WP_090506310.1">
    <property type="nucleotide sequence ID" value="NZ_FNWL01000001.1"/>
</dbReference>
<feature type="transmembrane region" description="Helical" evidence="1">
    <location>
        <begin position="275"/>
        <end position="304"/>
    </location>
</feature>
<keyword evidence="1" id="KW-0472">Membrane</keyword>
<dbReference type="Pfam" id="PF06808">
    <property type="entry name" value="DctM"/>
    <property type="match status" value="1"/>
</dbReference>
<accession>A0A1H6FUR2</accession>
<feature type="transmembrane region" description="Helical" evidence="1">
    <location>
        <begin position="368"/>
        <end position="389"/>
    </location>
</feature>
<feature type="transmembrane region" description="Helical" evidence="1">
    <location>
        <begin position="623"/>
        <end position="641"/>
    </location>
</feature>
<feature type="domain" description="TRAP C4-dicarboxylate transport system permease DctM subunit" evidence="2">
    <location>
        <begin position="121"/>
        <end position="560"/>
    </location>
</feature>
<feature type="transmembrane region" description="Helical" evidence="1">
    <location>
        <begin position="600"/>
        <end position="617"/>
    </location>
</feature>
<dbReference type="EMBL" id="FNWL01000001">
    <property type="protein sequence ID" value="SEH13525.1"/>
    <property type="molecule type" value="Genomic_DNA"/>
</dbReference>
<keyword evidence="1" id="KW-0812">Transmembrane</keyword>
<dbReference type="InterPro" id="IPR011853">
    <property type="entry name" value="TRAP_DctM-Dct_fused"/>
</dbReference>
<dbReference type="InterPro" id="IPR010656">
    <property type="entry name" value="DctM"/>
</dbReference>
<sequence>MNVIQNVNRALFVAATVSWLVTLWFAQTQGIAQARYGVIFLGFMIAIAVFDNLEETIEEEQWIHVGLLVLAGILGVVATVYMTYYYEALIYTRVGYAHTHEYALAAGLMFTILYLTYKSYGLVFFLVVVLAFIYGMFGNYFPGLLNHGGFSGERLLLVTVLDMEGFVGTIHRIMASEVALFLLYAGLMRGYGAFDLILRAALRSTKYIKSGVGQAAVTASIIIGSITGSQAANTAITGSFTIPLMKEHGMRSDTAGGIESVASSGGQIMPPVMGAAAFVMASILGTTYLTVVIAGIIPALIFYISLVMAVHYTTVEQVGQAVEVDPSDYLDEAKTTQELLVQAARFIIPFIVLVYTLGVLQWTVMTAGMYTVITMLLTGFGVPLAQQAYEDSSQMRAETWDVVKQTAMGLKYGAITLAPIVIIVAAVNGIVDILTQTGLPGTMSLALIDLAGGNMALTVILAMVICILLGLGMPTVAAYIVVAFLIAPTLASQFLVEEMAAHYFVFYSAILSGLTPPIAIAVVVATGIAGSNFWRTCFEALKVSAVLFILPIAFIYNPELVVDGFTVETLISAGIALAGALGVVHGLNTRSINMSMPPTMVMRSVFFVLGTTAIIFPENTVRVGALVGILVLYLFQTNNPFASQSMTAEASAEN</sequence>
<name>A0A1H6FUR2_9EURY</name>
<reference evidence="4" key="1">
    <citation type="submission" date="2016-10" db="EMBL/GenBank/DDBJ databases">
        <authorList>
            <person name="Varghese N."/>
            <person name="Submissions S."/>
        </authorList>
    </citation>
    <scope>NUCLEOTIDE SEQUENCE [LARGE SCALE GENOMIC DNA]</scope>
    <source>
        <strain evidence="4">CGMCC 1.8981</strain>
    </source>
</reference>
<feature type="transmembrane region" description="Helical" evidence="1">
    <location>
        <begin position="7"/>
        <end position="26"/>
    </location>
</feature>
<evidence type="ECO:0000259" key="2">
    <source>
        <dbReference type="Pfam" id="PF06808"/>
    </source>
</evidence>
<dbReference type="PANTHER" id="PTHR43849:SF2">
    <property type="entry name" value="BLL3936 PROTEIN"/>
    <property type="match status" value="1"/>
</dbReference>
<feature type="transmembrane region" description="Helical" evidence="1">
    <location>
        <begin position="540"/>
        <end position="557"/>
    </location>
</feature>
<evidence type="ECO:0000313" key="4">
    <source>
        <dbReference type="Proteomes" id="UP000199112"/>
    </source>
</evidence>
<dbReference type="AlphaFoldDB" id="A0A1H6FUR2"/>
<feature type="transmembrane region" description="Helical" evidence="1">
    <location>
        <begin position="502"/>
        <end position="528"/>
    </location>
</feature>
<feature type="transmembrane region" description="Helical" evidence="1">
    <location>
        <begin position="62"/>
        <end position="84"/>
    </location>
</feature>
<feature type="transmembrane region" description="Helical" evidence="1">
    <location>
        <begin position="96"/>
        <end position="115"/>
    </location>
</feature>
<feature type="transmembrane region" description="Helical" evidence="1">
    <location>
        <begin position="343"/>
        <end position="362"/>
    </location>
</feature>
<feature type="transmembrane region" description="Helical" evidence="1">
    <location>
        <begin position="165"/>
        <end position="187"/>
    </location>
</feature>
<evidence type="ECO:0000313" key="3">
    <source>
        <dbReference type="EMBL" id="SEH13525.1"/>
    </source>
</evidence>
<feature type="transmembrane region" description="Helical" evidence="1">
    <location>
        <begin position="443"/>
        <end position="469"/>
    </location>
</feature>
<dbReference type="PANTHER" id="PTHR43849">
    <property type="entry name" value="BLL3936 PROTEIN"/>
    <property type="match status" value="1"/>
</dbReference>
<dbReference type="OrthoDB" id="371890at2157"/>
<keyword evidence="4" id="KW-1185">Reference proteome</keyword>
<feature type="transmembrane region" description="Helical" evidence="1">
    <location>
        <begin position="476"/>
        <end position="496"/>
    </location>
</feature>
<feature type="transmembrane region" description="Helical" evidence="1">
    <location>
        <begin position="122"/>
        <end position="145"/>
    </location>
</feature>